<dbReference type="KEGG" id="daur:Daura_25160"/>
<keyword evidence="3" id="KW-1185">Reference proteome</keyword>
<dbReference type="CDD" id="cd05260">
    <property type="entry name" value="GDP_MD_SDR_e"/>
    <property type="match status" value="1"/>
</dbReference>
<dbReference type="AlphaFoldDB" id="A0A9Q9MNB9"/>
<dbReference type="Gene3D" id="3.40.50.720">
    <property type="entry name" value="NAD(P)-binding Rossmann-like Domain"/>
    <property type="match status" value="1"/>
</dbReference>
<gene>
    <name evidence="2" type="ORF">Daura_25160</name>
</gene>
<dbReference type="InterPro" id="IPR036291">
    <property type="entry name" value="NAD(P)-bd_dom_sf"/>
</dbReference>
<proteinExistence type="predicted"/>
<dbReference type="SUPFAM" id="SSF51735">
    <property type="entry name" value="NAD(P)-binding Rossmann-fold domains"/>
    <property type="match status" value="1"/>
</dbReference>
<organism evidence="2 3">
    <name type="scientific">Dactylosporangium aurantiacum</name>
    <dbReference type="NCBI Taxonomy" id="35754"/>
    <lineage>
        <taxon>Bacteria</taxon>
        <taxon>Bacillati</taxon>
        <taxon>Actinomycetota</taxon>
        <taxon>Actinomycetes</taxon>
        <taxon>Micromonosporales</taxon>
        <taxon>Micromonosporaceae</taxon>
        <taxon>Dactylosporangium</taxon>
    </lineage>
</organism>
<reference evidence="2" key="1">
    <citation type="submission" date="2021-04" db="EMBL/GenBank/DDBJ databases">
        <title>Dactylosporangium aurantiacum NRRL B-8018 full assembly.</title>
        <authorList>
            <person name="Hartkoorn R.C."/>
            <person name="Beaudoing E."/>
            <person name="Hot D."/>
        </authorList>
    </citation>
    <scope>NUCLEOTIDE SEQUENCE</scope>
    <source>
        <strain evidence="2">NRRL B-8018</strain>
    </source>
</reference>
<evidence type="ECO:0000259" key="1">
    <source>
        <dbReference type="Pfam" id="PF16363"/>
    </source>
</evidence>
<dbReference type="EMBL" id="CP073767">
    <property type="protein sequence ID" value="UWZ59156.1"/>
    <property type="molecule type" value="Genomic_DNA"/>
</dbReference>
<dbReference type="Pfam" id="PF16363">
    <property type="entry name" value="GDP_Man_Dehyd"/>
    <property type="match status" value="1"/>
</dbReference>
<dbReference type="OrthoDB" id="9801785at2"/>
<evidence type="ECO:0000313" key="2">
    <source>
        <dbReference type="EMBL" id="UWZ59156.1"/>
    </source>
</evidence>
<feature type="domain" description="NAD(P)-binding" evidence="1">
    <location>
        <begin position="4"/>
        <end position="309"/>
    </location>
</feature>
<sequence length="327" mass="36355">MRVMITGVTGFAGSYLAEHLVDKPGVEVYGLKRWNSPMTDILPVRDRITLIDFDLGDPHSVYAAVREVRPDRVFHLAAQSYVPMSFRAPVDTIRANALGTVALLEALREVGGDPVIHICTSSEVYGEVPSDELPITEATPFRPQSPYGVSKVAEDLTAYQYFMSYGMHTLRTRSFTHTGPRSKEVFVAPAFAKQIAEIEAGLRPDGIVKVGNLDSTRTFLDIRDMVEAYWLLTERCPAGEVYNIAGDTTCLVGEMLDVLASLTDVTVKAEVDPALLRASDVTRQVPDTTKFREATGWSPRIPFEQTLKDILDYWRAQVSLRALRAER</sequence>
<evidence type="ECO:0000313" key="3">
    <source>
        <dbReference type="Proteomes" id="UP001058003"/>
    </source>
</evidence>
<dbReference type="InterPro" id="IPR016040">
    <property type="entry name" value="NAD(P)-bd_dom"/>
</dbReference>
<dbReference type="RefSeq" id="WP_033362811.1">
    <property type="nucleotide sequence ID" value="NZ_CP073767.1"/>
</dbReference>
<name>A0A9Q9MNB9_9ACTN</name>
<dbReference type="Gene3D" id="3.90.25.10">
    <property type="entry name" value="UDP-galactose 4-epimerase, domain 1"/>
    <property type="match status" value="1"/>
</dbReference>
<accession>A0A9Q9MNB9</accession>
<dbReference type="PANTHER" id="PTHR43000">
    <property type="entry name" value="DTDP-D-GLUCOSE 4,6-DEHYDRATASE-RELATED"/>
    <property type="match status" value="1"/>
</dbReference>
<protein>
    <submittedName>
        <fullName evidence="2">GDP-mannose 4,6-dehydratase</fullName>
    </submittedName>
</protein>
<dbReference type="Proteomes" id="UP001058003">
    <property type="component" value="Chromosome"/>
</dbReference>